<organism evidence="1 2">
    <name type="scientific">Caerostris darwini</name>
    <dbReference type="NCBI Taxonomy" id="1538125"/>
    <lineage>
        <taxon>Eukaryota</taxon>
        <taxon>Metazoa</taxon>
        <taxon>Ecdysozoa</taxon>
        <taxon>Arthropoda</taxon>
        <taxon>Chelicerata</taxon>
        <taxon>Arachnida</taxon>
        <taxon>Araneae</taxon>
        <taxon>Araneomorphae</taxon>
        <taxon>Entelegynae</taxon>
        <taxon>Araneoidea</taxon>
        <taxon>Araneidae</taxon>
        <taxon>Caerostris</taxon>
    </lineage>
</organism>
<sequence length="200" mass="22472">MLSITTCRLTFNKNVLHFSLTPSHLQDLWGSIAKSMGILADTLKIEDRIQPKSWKGGGGVFWSVGHTKAISSYWRFSSKKTNLILIIAGFNLEPNHSPFGEARNEKKAKPYSKPVIGFRDKKKSKGYIGHTKAISSYWRFSPKETNLILIIAGFNLEPNHSPFGETGKEKEKKAEPYSKPIAFRDKKKSKGVCAGSIHYE</sequence>
<keyword evidence="2" id="KW-1185">Reference proteome</keyword>
<evidence type="ECO:0000313" key="1">
    <source>
        <dbReference type="EMBL" id="GIY45016.1"/>
    </source>
</evidence>
<reference evidence="1 2" key="1">
    <citation type="submission" date="2021-06" db="EMBL/GenBank/DDBJ databases">
        <title>Caerostris darwini draft genome.</title>
        <authorList>
            <person name="Kono N."/>
            <person name="Arakawa K."/>
        </authorList>
    </citation>
    <scope>NUCLEOTIDE SEQUENCE [LARGE SCALE GENOMIC DNA]</scope>
</reference>
<gene>
    <name evidence="1" type="ORF">CDAR_267431</name>
</gene>
<dbReference type="AlphaFoldDB" id="A0AAV4TIW9"/>
<accession>A0AAV4TIW9</accession>
<protein>
    <submittedName>
        <fullName evidence="1">Uncharacterized protein</fullName>
    </submittedName>
</protein>
<comment type="caution">
    <text evidence="1">The sequence shown here is derived from an EMBL/GenBank/DDBJ whole genome shotgun (WGS) entry which is preliminary data.</text>
</comment>
<evidence type="ECO:0000313" key="2">
    <source>
        <dbReference type="Proteomes" id="UP001054837"/>
    </source>
</evidence>
<dbReference type="Proteomes" id="UP001054837">
    <property type="component" value="Unassembled WGS sequence"/>
</dbReference>
<proteinExistence type="predicted"/>
<name>A0AAV4TIW9_9ARAC</name>
<dbReference type="EMBL" id="BPLQ01009584">
    <property type="protein sequence ID" value="GIY45016.1"/>
    <property type="molecule type" value="Genomic_DNA"/>
</dbReference>